<evidence type="ECO:0000259" key="2">
    <source>
        <dbReference type="Pfam" id="PF19077"/>
    </source>
</evidence>
<evidence type="ECO:0000313" key="4">
    <source>
        <dbReference type="Proteomes" id="UP001291309"/>
    </source>
</evidence>
<sequence length="390" mass="41196">MNVDVVVYREGLELGRVGVNASGAYAFELDRGFEGLPQLWVAAEFQGVQSNRFHVSSAGPSNNEPEPEPPTSPTISMPAEGQFVSGRRPEVRGTVEQRAAVSIVVTVKNAQGQVSPGTTVKQGGDWTHTLTSDLADGSYSILAEAVENRYRVPAPVVTFTVDGTPPTTTVTGPVGHVSSTSATFVFSSNEAPNVSYECQLDDETAFTACPASSFSGLSQGLHVLKVRAKDRANNVDASPAEHSWTVDTLLPTTTVTGPVGHVSSDSATFVFSSNEAPNVSYECQLDDETAFTACPAPPVFNELGEGLHVLKVRAKDRANNVDASPAEHSWTVDTLLPTTTVTGPVGHISSDSATFVFSSNEAPNVSYECQLDDETAFTACPAPPVFNELG</sequence>
<gene>
    <name evidence="3" type="ORF">SYV04_05115</name>
</gene>
<dbReference type="EMBL" id="JAXIVS010000002">
    <property type="protein sequence ID" value="MDY7225748.1"/>
    <property type="molecule type" value="Genomic_DNA"/>
</dbReference>
<dbReference type="Pfam" id="PF19077">
    <property type="entry name" value="Big_13"/>
    <property type="match status" value="1"/>
</dbReference>
<dbReference type="PANTHER" id="PTHR34677">
    <property type="match status" value="1"/>
</dbReference>
<accession>A0ABU5GYZ4</accession>
<dbReference type="InterPro" id="IPR013783">
    <property type="entry name" value="Ig-like_fold"/>
</dbReference>
<evidence type="ECO:0000313" key="3">
    <source>
        <dbReference type="EMBL" id="MDY7225748.1"/>
    </source>
</evidence>
<organism evidence="3 4">
    <name type="scientific">Hyalangium rubrum</name>
    <dbReference type="NCBI Taxonomy" id="3103134"/>
    <lineage>
        <taxon>Bacteria</taxon>
        <taxon>Pseudomonadati</taxon>
        <taxon>Myxococcota</taxon>
        <taxon>Myxococcia</taxon>
        <taxon>Myxococcales</taxon>
        <taxon>Cystobacterineae</taxon>
        <taxon>Archangiaceae</taxon>
        <taxon>Hyalangium</taxon>
    </lineage>
</organism>
<dbReference type="RefSeq" id="WP_321544478.1">
    <property type="nucleotide sequence ID" value="NZ_JAXIVS010000002.1"/>
</dbReference>
<feature type="non-terminal residue" evidence="3">
    <location>
        <position position="390"/>
    </location>
</feature>
<evidence type="ECO:0000256" key="1">
    <source>
        <dbReference type="SAM" id="MobiDB-lite"/>
    </source>
</evidence>
<dbReference type="Gene3D" id="2.60.40.10">
    <property type="entry name" value="Immunoglobulins"/>
    <property type="match status" value="2"/>
</dbReference>
<dbReference type="Proteomes" id="UP001291309">
    <property type="component" value="Unassembled WGS sequence"/>
</dbReference>
<protein>
    <submittedName>
        <fullName evidence="3">Ig-like domain-containing protein</fullName>
    </submittedName>
</protein>
<feature type="region of interest" description="Disordered" evidence="1">
    <location>
        <begin position="53"/>
        <end position="79"/>
    </location>
</feature>
<feature type="domain" description="Bacterial Ig-like" evidence="2">
    <location>
        <begin position="87"/>
        <end position="162"/>
    </location>
</feature>
<name>A0ABU5GYZ4_9BACT</name>
<proteinExistence type="predicted"/>
<dbReference type="PANTHER" id="PTHR34677:SF3">
    <property type="entry name" value="BACTERIAL IG-LIKE DOMAIN-CONTAINING PROTEIN"/>
    <property type="match status" value="1"/>
</dbReference>
<keyword evidence="4" id="KW-1185">Reference proteome</keyword>
<dbReference type="InterPro" id="IPR044016">
    <property type="entry name" value="Big_13"/>
</dbReference>
<comment type="caution">
    <text evidence="3">The sequence shown here is derived from an EMBL/GenBank/DDBJ whole genome shotgun (WGS) entry which is preliminary data.</text>
</comment>
<reference evidence="3 4" key="1">
    <citation type="submission" date="2023-12" db="EMBL/GenBank/DDBJ databases">
        <title>the genome sequence of Hyalangium sp. s54d21.</title>
        <authorList>
            <person name="Zhang X."/>
        </authorList>
    </citation>
    <scope>NUCLEOTIDE SEQUENCE [LARGE SCALE GENOMIC DNA]</scope>
    <source>
        <strain evidence="4">s54d21</strain>
    </source>
</reference>